<dbReference type="AlphaFoldDB" id="A0A7T8B9Y2"/>
<accession>A0A7T8B9Y2</accession>
<proteinExistence type="predicted"/>
<gene>
    <name evidence="1" type="ORF">JFL75_04050</name>
</gene>
<dbReference type="Proteomes" id="UP000595917">
    <property type="component" value="Chromosome"/>
</dbReference>
<keyword evidence="2" id="KW-1185">Reference proteome</keyword>
<protein>
    <submittedName>
        <fullName evidence="1">Uncharacterized protein</fullName>
    </submittedName>
</protein>
<dbReference type="RefSeq" id="WP_215627403.1">
    <property type="nucleotide sequence ID" value="NZ_CP067089.2"/>
</dbReference>
<organism evidence="1 2">
    <name type="scientific">Breznakiella homolactica</name>
    <dbReference type="NCBI Taxonomy" id="2798577"/>
    <lineage>
        <taxon>Bacteria</taxon>
        <taxon>Pseudomonadati</taxon>
        <taxon>Spirochaetota</taxon>
        <taxon>Spirochaetia</taxon>
        <taxon>Spirochaetales</taxon>
        <taxon>Breznakiellaceae</taxon>
        <taxon>Breznakiella</taxon>
    </lineage>
</organism>
<evidence type="ECO:0000313" key="1">
    <source>
        <dbReference type="EMBL" id="QQO10099.1"/>
    </source>
</evidence>
<name>A0A7T8B9Y2_9SPIR</name>
<evidence type="ECO:0000313" key="2">
    <source>
        <dbReference type="Proteomes" id="UP000595917"/>
    </source>
</evidence>
<sequence length="650" mass="73815">MSTRILFDADPDKKNPENLTSEELFDIKKDAAISLTHDIFYADGLTVYDVEKKSFLKPEVDYGFVFQDTIATEQSAWPCYRNLEFYNNYNLLRVDYRVYGDILTAADFNNIQKTTTETNILVTELEKIQSHHISSKAAHQATIDAEPDRIVLRNSRGTFNVSEPKSDYEPSIKKEMDQETWERENTDQNLQEQINTIRYSVFANVIPGETTEEEFKILYLSFDGKAYVASNTEKSHKSVIGITLEPISFNGSTDGEIEVIKSGQLIGFSGLIPGASYYLGTNGGLALREHIPSTSFKVFIGVASSDDTLEVNIGNVETDPISGSGNVELGLESLEVTQIYSRDKLFITNDTVQGRRQKKLDIGFSYLSEHSQVAHFDTDEFDQYGEPMFTVTGERILANEQQGIPITLNNSVPYVTDAKALYGKFRLQKTFPASDLFAIDFWMNYKQNADQVLFTLSMGSDIFQLEVTEKEPPYNTEKPDGIPYNSIPTDGIWYNTPEPGRTRLTRFHNNIWTSQDIILDGGDGGFEQDQWYHIGLCKNNDTLFIYINQNVMQFPVQSGNQEAIHIDVNSTLGDIAIDEFMVDPVTAEDFERFKTITVKRIPWASLDYKEKWTVFNVDDPSFFKTNIFQSADFKNAVMNILREENLNGDH</sequence>
<dbReference type="EMBL" id="CP067089">
    <property type="protein sequence ID" value="QQO10099.1"/>
    <property type="molecule type" value="Genomic_DNA"/>
</dbReference>
<reference evidence="1" key="1">
    <citation type="submission" date="2021-01" db="EMBL/GenBank/DDBJ databases">
        <title>Description of Breznakiella homolactica.</title>
        <authorList>
            <person name="Song Y."/>
            <person name="Brune A."/>
        </authorList>
    </citation>
    <scope>NUCLEOTIDE SEQUENCE</scope>
    <source>
        <strain evidence="1">RmG30</strain>
    </source>
</reference>
<dbReference type="KEGG" id="bhc:JFL75_04050"/>